<keyword evidence="5" id="KW-1185">Reference proteome</keyword>
<keyword evidence="2" id="KW-0804">Transcription</keyword>
<dbReference type="OrthoDB" id="644490at2759"/>
<dbReference type="InterPro" id="IPR005202">
    <property type="entry name" value="TF_GRAS"/>
</dbReference>
<dbReference type="PANTHER" id="PTHR31636">
    <property type="entry name" value="OSJNBA0084A10.13 PROTEIN-RELATED"/>
    <property type="match status" value="1"/>
</dbReference>
<feature type="short sequence motif" description="LXXLL motif" evidence="3">
    <location>
        <begin position="236"/>
        <end position="240"/>
    </location>
</feature>
<dbReference type="STRING" id="888268.A0A1E5WC77"/>
<name>A0A1E5WC77_9POAL</name>
<dbReference type="Proteomes" id="UP000095767">
    <property type="component" value="Unassembled WGS sequence"/>
</dbReference>
<evidence type="ECO:0000313" key="4">
    <source>
        <dbReference type="EMBL" id="OEL34971.1"/>
    </source>
</evidence>
<feature type="region of interest" description="Leucine repeat II (LRII)" evidence="3">
    <location>
        <begin position="183"/>
        <end position="215"/>
    </location>
</feature>
<dbReference type="EMBL" id="LWDX02013678">
    <property type="protein sequence ID" value="OEL34971.1"/>
    <property type="molecule type" value="Genomic_DNA"/>
</dbReference>
<comment type="caution">
    <text evidence="3">Lacks conserved residue(s) required for the propagation of feature annotation.</text>
</comment>
<protein>
    <submittedName>
        <fullName evidence="4">Scarecrow-like protein 3</fullName>
    </submittedName>
</protein>
<evidence type="ECO:0000256" key="2">
    <source>
        <dbReference type="ARBA" id="ARBA00023163"/>
    </source>
</evidence>
<keyword evidence="1" id="KW-0805">Transcription regulation</keyword>
<evidence type="ECO:0000256" key="3">
    <source>
        <dbReference type="PROSITE-ProRule" id="PRU01191"/>
    </source>
</evidence>
<dbReference type="PROSITE" id="PS50985">
    <property type="entry name" value="GRAS"/>
    <property type="match status" value="1"/>
</dbReference>
<gene>
    <name evidence="4" type="ORF">BAE44_0004010</name>
</gene>
<proteinExistence type="inferred from homology"/>
<reference evidence="4 5" key="1">
    <citation type="submission" date="2016-09" db="EMBL/GenBank/DDBJ databases">
        <title>The draft genome of Dichanthelium oligosanthes: A C3 panicoid grass species.</title>
        <authorList>
            <person name="Studer A.J."/>
            <person name="Schnable J.C."/>
            <person name="Brutnell T.P."/>
        </authorList>
    </citation>
    <scope>NUCLEOTIDE SEQUENCE [LARGE SCALE GENOMIC DNA]</scope>
    <source>
        <strain evidence="5">cv. Kellogg 1175</strain>
        <tissue evidence="4">Leaf</tissue>
    </source>
</reference>
<comment type="caution">
    <text evidence="4">The sequence shown here is derived from an EMBL/GenBank/DDBJ whole genome shotgun (WGS) entry which is preliminary data.</text>
</comment>
<evidence type="ECO:0000313" key="5">
    <source>
        <dbReference type="Proteomes" id="UP000095767"/>
    </source>
</evidence>
<dbReference type="Pfam" id="PF03514">
    <property type="entry name" value="GRAS"/>
    <property type="match status" value="1"/>
</dbReference>
<feature type="region of interest" description="SAW" evidence="3">
    <location>
        <begin position="399"/>
        <end position="474"/>
    </location>
</feature>
<feature type="short sequence motif" description="VHIID" evidence="3">
    <location>
        <begin position="137"/>
        <end position="141"/>
    </location>
</feature>
<evidence type="ECO:0000256" key="1">
    <source>
        <dbReference type="ARBA" id="ARBA00023015"/>
    </source>
</evidence>
<dbReference type="AlphaFoldDB" id="A0A1E5WC77"/>
<accession>A0A1E5WC77</accession>
<sequence>MQHDGSMCGPALPQQQQQHGRVARLGRALCECAADIEAGSTEKAARRLSQATGLTAATGDGPLPRLAVLVADGLARRLIRPMVPAVAGALIDPSDHLNRCCVRAARRSFFELSPFPKAAVAVVNRVILEAMENEKNVHVIDFAGPAAQPCQWIQLLRDFHSRPEGAPHLRLTIVQDDKEFLANVSESLTDEADDLDVPFQVHCVAGQIETLDFNDLHGVLGLKSGEARAIVCTKQLHRLLASVDDAASSSFSAGHHFNQMASIARLQQMAASSSCPPSIGGGGVACEVHDDDDSYRSPATPLGFVSPPLTTPRFQMPPALVGFLSAARAAVSPKVVVLTEQEASHNGVSFRKRFTEALNYYAAAFDSLDAAAAAYRRPVAERADVERAVLGEEIRDVLLREGARRLERHDRLHQWGLRMEVAGFRSVPLSYIAIRQGDDMLRMCGVRGCESREHGGCLLLCWRSWPLYSVSAWRPDRGSAYGVGSEYLPLSAPPAPAPSIEELMC</sequence>
<organism evidence="4 5">
    <name type="scientific">Dichanthelium oligosanthes</name>
    <dbReference type="NCBI Taxonomy" id="888268"/>
    <lineage>
        <taxon>Eukaryota</taxon>
        <taxon>Viridiplantae</taxon>
        <taxon>Streptophyta</taxon>
        <taxon>Embryophyta</taxon>
        <taxon>Tracheophyta</taxon>
        <taxon>Spermatophyta</taxon>
        <taxon>Magnoliopsida</taxon>
        <taxon>Liliopsida</taxon>
        <taxon>Poales</taxon>
        <taxon>Poaceae</taxon>
        <taxon>PACMAD clade</taxon>
        <taxon>Panicoideae</taxon>
        <taxon>Panicodae</taxon>
        <taxon>Paniceae</taxon>
        <taxon>Dichantheliinae</taxon>
        <taxon>Dichanthelium</taxon>
    </lineage>
</organism>
<comment type="similarity">
    <text evidence="3">Belongs to the GRAS family.</text>
</comment>